<dbReference type="SUPFAM" id="SSF52540">
    <property type="entry name" value="P-loop containing nucleoside triphosphate hydrolases"/>
    <property type="match status" value="1"/>
</dbReference>
<keyword evidence="2" id="KW-0342">GTP-binding</keyword>
<dbReference type="SMART" id="SM00175">
    <property type="entry name" value="RAB"/>
    <property type="match status" value="1"/>
</dbReference>
<dbReference type="SMART" id="SM00173">
    <property type="entry name" value="RAS"/>
    <property type="match status" value="1"/>
</dbReference>
<evidence type="ECO:0000256" key="2">
    <source>
        <dbReference type="ARBA" id="ARBA00023134"/>
    </source>
</evidence>
<dbReference type="PROSITE" id="PS51419">
    <property type="entry name" value="RAB"/>
    <property type="match status" value="1"/>
</dbReference>
<dbReference type="GO" id="GO:0005525">
    <property type="term" value="F:GTP binding"/>
    <property type="evidence" value="ECO:0007669"/>
    <property type="project" value="UniProtKB-KW"/>
</dbReference>
<gene>
    <name evidence="4" type="ORF">JRQ81_010958</name>
</gene>
<proteinExistence type="predicted"/>
<dbReference type="InterPro" id="IPR001806">
    <property type="entry name" value="Small_GTPase"/>
</dbReference>
<dbReference type="InterPro" id="IPR027417">
    <property type="entry name" value="P-loop_NTPase"/>
</dbReference>
<evidence type="ECO:0000313" key="5">
    <source>
        <dbReference type="Proteomes" id="UP001142489"/>
    </source>
</evidence>
<dbReference type="Gene3D" id="3.40.50.300">
    <property type="entry name" value="P-loop containing nucleotide triphosphate hydrolases"/>
    <property type="match status" value="2"/>
</dbReference>
<keyword evidence="5" id="KW-1185">Reference proteome</keyword>
<dbReference type="SMART" id="SM00174">
    <property type="entry name" value="RHO"/>
    <property type="match status" value="1"/>
</dbReference>
<feature type="compositionally biased region" description="Polar residues" evidence="3">
    <location>
        <begin position="1"/>
        <end position="13"/>
    </location>
</feature>
<evidence type="ECO:0000256" key="3">
    <source>
        <dbReference type="SAM" id="MobiDB-lite"/>
    </source>
</evidence>
<dbReference type="PRINTS" id="PR00449">
    <property type="entry name" value="RASTRNSFRMNG"/>
</dbReference>
<dbReference type="Proteomes" id="UP001142489">
    <property type="component" value="Unassembled WGS sequence"/>
</dbReference>
<sequence>MGPSTHAPSSPSEPQHDLHVTPRTERQPQPLPLEFYGAGRFLASAVHGQTHPGARSVCLPAPWHLPEGEVEPPGREEPTMATASPSLRFKLILLGDFGVGKTTIFHRVRTGHFLEEAHTLGRHVSVCEKMVPLRHGRSSPQAQVSLWDTAGEERFLSLSSCYYRTNIFLLGNKSDLENRVPEEKAERFAAEHGASGRFKVSAKTGENVDRCLQEIVERLFLKKEVQCSSLHAPLQEAGYYSHCGC</sequence>
<feature type="compositionally biased region" description="Basic and acidic residues" evidence="3">
    <location>
        <begin position="14"/>
        <end position="26"/>
    </location>
</feature>
<dbReference type="PANTHER" id="PTHR47977">
    <property type="entry name" value="RAS-RELATED PROTEIN RAB"/>
    <property type="match status" value="1"/>
</dbReference>
<keyword evidence="1" id="KW-0547">Nucleotide-binding</keyword>
<dbReference type="InterPro" id="IPR050227">
    <property type="entry name" value="Rab"/>
</dbReference>
<organism evidence="4 5">
    <name type="scientific">Phrynocephalus forsythii</name>
    <dbReference type="NCBI Taxonomy" id="171643"/>
    <lineage>
        <taxon>Eukaryota</taxon>
        <taxon>Metazoa</taxon>
        <taxon>Chordata</taxon>
        <taxon>Craniata</taxon>
        <taxon>Vertebrata</taxon>
        <taxon>Euteleostomi</taxon>
        <taxon>Lepidosauria</taxon>
        <taxon>Squamata</taxon>
        <taxon>Bifurcata</taxon>
        <taxon>Unidentata</taxon>
        <taxon>Episquamata</taxon>
        <taxon>Toxicofera</taxon>
        <taxon>Iguania</taxon>
        <taxon>Acrodonta</taxon>
        <taxon>Agamidae</taxon>
        <taxon>Agaminae</taxon>
        <taxon>Phrynocephalus</taxon>
    </lineage>
</organism>
<dbReference type="OrthoDB" id="28034at2759"/>
<dbReference type="GO" id="GO:0003924">
    <property type="term" value="F:GTPase activity"/>
    <property type="evidence" value="ECO:0007669"/>
    <property type="project" value="InterPro"/>
</dbReference>
<evidence type="ECO:0000313" key="4">
    <source>
        <dbReference type="EMBL" id="KAJ7338239.1"/>
    </source>
</evidence>
<comment type="caution">
    <text evidence="4">The sequence shown here is derived from an EMBL/GenBank/DDBJ whole genome shotgun (WGS) entry which is preliminary data.</text>
</comment>
<reference evidence="4" key="1">
    <citation type="journal article" date="2023" name="DNA Res.">
        <title>Chromosome-level genome assembly of Phrynocephalus forsythii using third-generation DNA sequencing and Hi-C analysis.</title>
        <authorList>
            <person name="Qi Y."/>
            <person name="Zhao W."/>
            <person name="Zhao Y."/>
            <person name="Niu C."/>
            <person name="Cao S."/>
            <person name="Zhang Y."/>
        </authorList>
    </citation>
    <scope>NUCLEOTIDE SEQUENCE</scope>
    <source>
        <tissue evidence="4">Muscle</tissue>
    </source>
</reference>
<protein>
    <submittedName>
        <fullName evidence="4">Uncharacterized protein</fullName>
    </submittedName>
</protein>
<name>A0A9Q0Y3R0_9SAUR</name>
<dbReference type="EMBL" id="JAPFRF010000003">
    <property type="protein sequence ID" value="KAJ7338239.1"/>
    <property type="molecule type" value="Genomic_DNA"/>
</dbReference>
<dbReference type="AlphaFoldDB" id="A0A9Q0Y3R0"/>
<feature type="region of interest" description="Disordered" evidence="3">
    <location>
        <begin position="1"/>
        <end position="31"/>
    </location>
</feature>
<dbReference type="CDD" id="cd00154">
    <property type="entry name" value="Rab"/>
    <property type="match status" value="1"/>
</dbReference>
<accession>A0A9Q0Y3R0</accession>
<dbReference type="Pfam" id="PF08477">
    <property type="entry name" value="Roc"/>
    <property type="match status" value="1"/>
</dbReference>
<evidence type="ECO:0000256" key="1">
    <source>
        <dbReference type="ARBA" id="ARBA00022741"/>
    </source>
</evidence>